<dbReference type="SUPFAM" id="SSF103473">
    <property type="entry name" value="MFS general substrate transporter"/>
    <property type="match status" value="1"/>
</dbReference>
<feature type="transmembrane region" description="Helical" evidence="5">
    <location>
        <begin position="341"/>
        <end position="363"/>
    </location>
</feature>
<proteinExistence type="predicted"/>
<dbReference type="AlphaFoldDB" id="A0A6B8KI90"/>
<dbReference type="EMBL" id="CP046052">
    <property type="protein sequence ID" value="QGM48106.1"/>
    <property type="molecule type" value="Genomic_DNA"/>
</dbReference>
<evidence type="ECO:0000256" key="3">
    <source>
        <dbReference type="ARBA" id="ARBA00022989"/>
    </source>
</evidence>
<evidence type="ECO:0000313" key="7">
    <source>
        <dbReference type="EMBL" id="QGM48106.1"/>
    </source>
</evidence>
<dbReference type="InterPro" id="IPR036259">
    <property type="entry name" value="MFS_trans_sf"/>
</dbReference>
<dbReference type="Pfam" id="PF07690">
    <property type="entry name" value="MFS_1"/>
    <property type="match status" value="2"/>
</dbReference>
<reference evidence="7 8" key="1">
    <citation type="submission" date="2019-11" db="EMBL/GenBank/DDBJ databases">
        <title>The genome sequence of Methylocystis heyeri.</title>
        <authorList>
            <person name="Oshkin I.Y."/>
            <person name="Miroshnikov K."/>
            <person name="Dedysh S.N."/>
        </authorList>
    </citation>
    <scope>NUCLEOTIDE SEQUENCE [LARGE SCALE GENOMIC DNA]</scope>
    <source>
        <strain evidence="7 8">H2</strain>
    </source>
</reference>
<name>A0A6B8KI90_9HYPH</name>
<dbReference type="KEGG" id="mhey:H2LOC_015355"/>
<organism evidence="7 8">
    <name type="scientific">Methylocystis heyeri</name>
    <dbReference type="NCBI Taxonomy" id="391905"/>
    <lineage>
        <taxon>Bacteria</taxon>
        <taxon>Pseudomonadati</taxon>
        <taxon>Pseudomonadota</taxon>
        <taxon>Alphaproteobacteria</taxon>
        <taxon>Hyphomicrobiales</taxon>
        <taxon>Methylocystaceae</taxon>
        <taxon>Methylocystis</taxon>
    </lineage>
</organism>
<dbReference type="InterPro" id="IPR011701">
    <property type="entry name" value="MFS"/>
</dbReference>
<accession>A0A6B8KI90</accession>
<dbReference type="GO" id="GO:0022857">
    <property type="term" value="F:transmembrane transporter activity"/>
    <property type="evidence" value="ECO:0007669"/>
    <property type="project" value="InterPro"/>
</dbReference>
<dbReference type="PANTHER" id="PTHR23501">
    <property type="entry name" value="MAJOR FACILITATOR SUPERFAMILY"/>
    <property type="match status" value="1"/>
</dbReference>
<feature type="transmembrane region" description="Helical" evidence="5">
    <location>
        <begin position="316"/>
        <end position="335"/>
    </location>
</feature>
<dbReference type="GO" id="GO:0005886">
    <property type="term" value="C:plasma membrane"/>
    <property type="evidence" value="ECO:0007669"/>
    <property type="project" value="TreeGrafter"/>
</dbReference>
<dbReference type="Proteomes" id="UP000309061">
    <property type="component" value="Chromosome"/>
</dbReference>
<evidence type="ECO:0000259" key="6">
    <source>
        <dbReference type="PROSITE" id="PS50850"/>
    </source>
</evidence>
<feature type="transmembrane region" description="Helical" evidence="5">
    <location>
        <begin position="66"/>
        <end position="91"/>
    </location>
</feature>
<feature type="transmembrane region" description="Helical" evidence="5">
    <location>
        <begin position="287"/>
        <end position="304"/>
    </location>
</feature>
<comment type="subcellular location">
    <subcellularLocation>
        <location evidence="1">Membrane</location>
        <topology evidence="1">Multi-pass membrane protein</topology>
    </subcellularLocation>
</comment>
<feature type="domain" description="Major facilitator superfamily (MFS) profile" evidence="6">
    <location>
        <begin position="1"/>
        <end position="447"/>
    </location>
</feature>
<feature type="transmembrane region" description="Helical" evidence="5">
    <location>
        <begin position="153"/>
        <end position="173"/>
    </location>
</feature>
<evidence type="ECO:0000256" key="4">
    <source>
        <dbReference type="ARBA" id="ARBA00023136"/>
    </source>
</evidence>
<gene>
    <name evidence="7" type="ORF">H2LOC_015355</name>
</gene>
<feature type="transmembrane region" description="Helical" evidence="5">
    <location>
        <begin position="384"/>
        <end position="401"/>
    </location>
</feature>
<keyword evidence="8" id="KW-1185">Reference proteome</keyword>
<feature type="transmembrane region" description="Helical" evidence="5">
    <location>
        <begin position="253"/>
        <end position="275"/>
    </location>
</feature>
<dbReference type="Gene3D" id="1.20.1250.20">
    <property type="entry name" value="MFS general substrate transporter like domains"/>
    <property type="match status" value="1"/>
</dbReference>
<dbReference type="InterPro" id="IPR020846">
    <property type="entry name" value="MFS_dom"/>
</dbReference>
<evidence type="ECO:0000256" key="1">
    <source>
        <dbReference type="ARBA" id="ARBA00004141"/>
    </source>
</evidence>
<dbReference type="PRINTS" id="PR01036">
    <property type="entry name" value="TCRTETB"/>
</dbReference>
<feature type="transmembrane region" description="Helical" evidence="5">
    <location>
        <begin position="37"/>
        <end position="54"/>
    </location>
</feature>
<keyword evidence="3 5" id="KW-1133">Transmembrane helix</keyword>
<feature type="transmembrane region" description="Helical" evidence="5">
    <location>
        <begin position="421"/>
        <end position="440"/>
    </location>
</feature>
<dbReference type="PROSITE" id="PS50850">
    <property type="entry name" value="MFS"/>
    <property type="match status" value="1"/>
</dbReference>
<feature type="transmembrane region" description="Helical" evidence="5">
    <location>
        <begin position="210"/>
        <end position="232"/>
    </location>
</feature>
<evidence type="ECO:0000256" key="5">
    <source>
        <dbReference type="SAM" id="Phobius"/>
    </source>
</evidence>
<protein>
    <submittedName>
        <fullName evidence="7">MFS transporter</fullName>
    </submittedName>
</protein>
<sequence length="450" mass="46354">MIGLCLAMFLSALDQTIVATALPTIGAELGDFADSPWIVTSYLIASTVVTPLYGKLADIHGTRVMLLVGIAVFVGGSVACALAPNMALLVAARGLQGAGGGGLISLAQTALADMVTPLERGRYQTYISVVFVTSSVAGPALGGFFAHYLHWSLIFWINAPLGILAFSIANKTLKRLPLRTHPHRLDGLGALLLGAASGLLAYSLSGRGGAAASSLALLALDALFWALFVWRLRRAEEPFIPLSLLQNAVARDATISSAFGLGSFIGLSVVMPLYFEGVLGMSADQSGTALIPVMAGTVVGATVSGRMMPHIAGYKLPALAGLAIAALSAAALAGLAQSLALPWLVALLTAFSLGVGAMLPICTVSMQNAVDPRHLGSATATMQFVRQIACALVVAALGALVTGSGEPGSQAFALADLVMRFRFAFAVVGVCTAMALFFLARMEAKPLRGK</sequence>
<keyword evidence="4 5" id="KW-0472">Membrane</keyword>
<dbReference type="Gene3D" id="1.20.1720.10">
    <property type="entry name" value="Multidrug resistance protein D"/>
    <property type="match status" value="1"/>
</dbReference>
<dbReference type="PANTHER" id="PTHR23501:SF197">
    <property type="entry name" value="COMD"/>
    <property type="match status" value="1"/>
</dbReference>
<feature type="transmembrane region" description="Helical" evidence="5">
    <location>
        <begin position="185"/>
        <end position="204"/>
    </location>
</feature>
<evidence type="ECO:0000313" key="8">
    <source>
        <dbReference type="Proteomes" id="UP000309061"/>
    </source>
</evidence>
<keyword evidence="2 5" id="KW-0812">Transmembrane</keyword>
<dbReference type="OrthoDB" id="9812221at2"/>
<evidence type="ECO:0000256" key="2">
    <source>
        <dbReference type="ARBA" id="ARBA00022692"/>
    </source>
</evidence>